<evidence type="ECO:0000313" key="2">
    <source>
        <dbReference type="EMBL" id="VDI04643.1"/>
    </source>
</evidence>
<dbReference type="EMBL" id="UYJE01001731">
    <property type="protein sequence ID" value="VDI04643.1"/>
    <property type="molecule type" value="Genomic_DNA"/>
</dbReference>
<feature type="compositionally biased region" description="Basic and acidic residues" evidence="1">
    <location>
        <begin position="200"/>
        <end position="210"/>
    </location>
</feature>
<protein>
    <submittedName>
        <fullName evidence="2">Uncharacterized protein</fullName>
    </submittedName>
</protein>
<dbReference type="Proteomes" id="UP000596742">
    <property type="component" value="Unassembled WGS sequence"/>
</dbReference>
<gene>
    <name evidence="2" type="ORF">MGAL_10B041770</name>
</gene>
<accession>A0A8B6CGE6</accession>
<feature type="region of interest" description="Disordered" evidence="1">
    <location>
        <begin position="200"/>
        <end position="226"/>
    </location>
</feature>
<organism evidence="2 3">
    <name type="scientific">Mytilus galloprovincialis</name>
    <name type="common">Mediterranean mussel</name>
    <dbReference type="NCBI Taxonomy" id="29158"/>
    <lineage>
        <taxon>Eukaryota</taxon>
        <taxon>Metazoa</taxon>
        <taxon>Spiralia</taxon>
        <taxon>Lophotrochozoa</taxon>
        <taxon>Mollusca</taxon>
        <taxon>Bivalvia</taxon>
        <taxon>Autobranchia</taxon>
        <taxon>Pteriomorphia</taxon>
        <taxon>Mytilida</taxon>
        <taxon>Mytiloidea</taxon>
        <taxon>Mytilidae</taxon>
        <taxon>Mytilinae</taxon>
        <taxon>Mytilus</taxon>
    </lineage>
</organism>
<sequence length="226" mass="25650">MNPVEACKPRVWRSNNTEHEQNDQEGIDESEYAEIENEYYQSVEWRVYPSGICISPLRSRGDHSSTSPTYQNAILHQNDDYLEVIADAKSLKDEHTAIICDNASAFDESSSSKSSDRSTSSYIQTIIKHSSSETEDLSLEIDVEKRYYNSFSKSTNSETDSAGPSHSTYCLNIQAALRSDEDEFESNISDDNTELCELKPNKESVHESSKYEQLSISQTETHLYNQ</sequence>
<reference evidence="2" key="1">
    <citation type="submission" date="2018-11" db="EMBL/GenBank/DDBJ databases">
        <authorList>
            <person name="Alioto T."/>
            <person name="Alioto T."/>
        </authorList>
    </citation>
    <scope>NUCLEOTIDE SEQUENCE</scope>
</reference>
<evidence type="ECO:0000313" key="3">
    <source>
        <dbReference type="Proteomes" id="UP000596742"/>
    </source>
</evidence>
<keyword evidence="3" id="KW-1185">Reference proteome</keyword>
<proteinExistence type="predicted"/>
<name>A0A8B6CGE6_MYTGA</name>
<dbReference type="AlphaFoldDB" id="A0A8B6CGE6"/>
<feature type="region of interest" description="Disordered" evidence="1">
    <location>
        <begin position="1"/>
        <end position="28"/>
    </location>
</feature>
<comment type="caution">
    <text evidence="2">The sequence shown here is derived from an EMBL/GenBank/DDBJ whole genome shotgun (WGS) entry which is preliminary data.</text>
</comment>
<evidence type="ECO:0000256" key="1">
    <source>
        <dbReference type="SAM" id="MobiDB-lite"/>
    </source>
</evidence>
<feature type="compositionally biased region" description="Polar residues" evidence="1">
    <location>
        <begin position="211"/>
        <end position="226"/>
    </location>
</feature>